<dbReference type="EC" id="6.1.1.21" evidence="11"/>
<dbReference type="Pfam" id="PF13393">
    <property type="entry name" value="tRNA-synt_His"/>
    <property type="match status" value="1"/>
</dbReference>
<dbReference type="InterPro" id="IPR033656">
    <property type="entry name" value="HisRS_anticodon"/>
</dbReference>
<dbReference type="SUPFAM" id="SSF52954">
    <property type="entry name" value="Class II aaRS ABD-related"/>
    <property type="match status" value="1"/>
</dbReference>
<evidence type="ECO:0000256" key="5">
    <source>
        <dbReference type="ARBA" id="ARBA00022598"/>
    </source>
</evidence>
<proteinExistence type="inferred from homology"/>
<feature type="binding site" evidence="12">
    <location>
        <position position="132"/>
    </location>
    <ligand>
        <name>L-histidine</name>
        <dbReference type="ChEBI" id="CHEBI:57595"/>
    </ligand>
</feature>
<dbReference type="PANTHER" id="PTHR43707:SF1">
    <property type="entry name" value="HISTIDINE--TRNA LIGASE, MITOCHONDRIAL-RELATED"/>
    <property type="match status" value="1"/>
</dbReference>
<organism evidence="14 15">
    <name type="scientific">Alkalibacterium gilvum</name>
    <dbReference type="NCBI Taxonomy" id="1130080"/>
    <lineage>
        <taxon>Bacteria</taxon>
        <taxon>Bacillati</taxon>
        <taxon>Bacillota</taxon>
        <taxon>Bacilli</taxon>
        <taxon>Lactobacillales</taxon>
        <taxon>Carnobacteriaceae</taxon>
        <taxon>Alkalibacterium</taxon>
    </lineage>
</organism>
<feature type="binding site" evidence="12">
    <location>
        <position position="114"/>
    </location>
    <ligand>
        <name>L-histidine</name>
        <dbReference type="ChEBI" id="CHEBI:57595"/>
    </ligand>
</feature>
<dbReference type="GO" id="GO:0005737">
    <property type="term" value="C:cytoplasm"/>
    <property type="evidence" value="ECO:0007669"/>
    <property type="project" value="UniProtKB-SubCell"/>
</dbReference>
<keyword evidence="9 11" id="KW-0030">Aminoacyl-tRNA synthetase</keyword>
<keyword evidence="15" id="KW-1185">Reference proteome</keyword>
<feature type="binding site" evidence="12">
    <location>
        <position position="128"/>
    </location>
    <ligand>
        <name>L-histidine</name>
        <dbReference type="ChEBI" id="CHEBI:57595"/>
    </ligand>
</feature>
<evidence type="ECO:0000256" key="4">
    <source>
        <dbReference type="ARBA" id="ARBA00022490"/>
    </source>
</evidence>
<dbReference type="Gene3D" id="3.40.50.800">
    <property type="entry name" value="Anticodon-binding domain"/>
    <property type="match status" value="1"/>
</dbReference>
<comment type="subcellular location">
    <subcellularLocation>
        <location evidence="1 11">Cytoplasm</location>
    </subcellularLocation>
</comment>
<reference evidence="15" key="1">
    <citation type="submission" date="2016-10" db="EMBL/GenBank/DDBJ databases">
        <authorList>
            <person name="Varghese N."/>
            <person name="Submissions S."/>
        </authorList>
    </citation>
    <scope>NUCLEOTIDE SEQUENCE [LARGE SCALE GENOMIC DNA]</scope>
    <source>
        <strain evidence="15">DSM 25751</strain>
    </source>
</reference>
<dbReference type="InterPro" id="IPR006195">
    <property type="entry name" value="aa-tRNA-synth_II"/>
</dbReference>
<dbReference type="Proteomes" id="UP000198564">
    <property type="component" value="Unassembled WGS sequence"/>
</dbReference>
<accession>A0A1H6R0E8</accession>
<keyword evidence="4 11" id="KW-0963">Cytoplasm</keyword>
<dbReference type="GO" id="GO:0006427">
    <property type="term" value="P:histidyl-tRNA aminoacylation"/>
    <property type="evidence" value="ECO:0007669"/>
    <property type="project" value="UniProtKB-UniRule"/>
</dbReference>
<dbReference type="OrthoDB" id="9800814at2"/>
<comment type="catalytic activity">
    <reaction evidence="10 11">
        <text>tRNA(His) + L-histidine + ATP = L-histidyl-tRNA(His) + AMP + diphosphate + H(+)</text>
        <dbReference type="Rhea" id="RHEA:17313"/>
        <dbReference type="Rhea" id="RHEA-COMP:9665"/>
        <dbReference type="Rhea" id="RHEA-COMP:9689"/>
        <dbReference type="ChEBI" id="CHEBI:15378"/>
        <dbReference type="ChEBI" id="CHEBI:30616"/>
        <dbReference type="ChEBI" id="CHEBI:33019"/>
        <dbReference type="ChEBI" id="CHEBI:57595"/>
        <dbReference type="ChEBI" id="CHEBI:78442"/>
        <dbReference type="ChEBI" id="CHEBI:78527"/>
        <dbReference type="ChEBI" id="CHEBI:456215"/>
        <dbReference type="EC" id="6.1.1.21"/>
    </reaction>
</comment>
<dbReference type="CDD" id="cd00773">
    <property type="entry name" value="HisRS-like_core"/>
    <property type="match status" value="1"/>
</dbReference>
<name>A0A1H6R0E8_9LACT</name>
<dbReference type="CDD" id="cd00859">
    <property type="entry name" value="HisRS_anticodon"/>
    <property type="match status" value="1"/>
</dbReference>
<dbReference type="GO" id="GO:0140096">
    <property type="term" value="F:catalytic activity, acting on a protein"/>
    <property type="evidence" value="ECO:0007669"/>
    <property type="project" value="UniProtKB-ARBA"/>
</dbReference>
<comment type="subunit">
    <text evidence="3 11">Homodimer.</text>
</comment>
<feature type="binding site" evidence="12">
    <location>
        <position position="259"/>
    </location>
    <ligand>
        <name>L-histidine</name>
        <dbReference type="ChEBI" id="CHEBI:57595"/>
    </ligand>
</feature>
<gene>
    <name evidence="11" type="primary">hisS</name>
    <name evidence="14" type="ORF">SAMN04488113_101133</name>
</gene>
<dbReference type="EMBL" id="FNYW01000001">
    <property type="protein sequence ID" value="SEI49341.1"/>
    <property type="molecule type" value="Genomic_DNA"/>
</dbReference>
<dbReference type="PIRSF" id="PIRSF001549">
    <property type="entry name" value="His-tRNA_synth"/>
    <property type="match status" value="1"/>
</dbReference>
<evidence type="ECO:0000256" key="9">
    <source>
        <dbReference type="ARBA" id="ARBA00023146"/>
    </source>
</evidence>
<feature type="domain" description="Aminoacyl-transfer RNA synthetases class-II family profile" evidence="13">
    <location>
        <begin position="20"/>
        <end position="326"/>
    </location>
</feature>
<evidence type="ECO:0000313" key="14">
    <source>
        <dbReference type="EMBL" id="SEI49341.1"/>
    </source>
</evidence>
<evidence type="ECO:0000256" key="8">
    <source>
        <dbReference type="ARBA" id="ARBA00022917"/>
    </source>
</evidence>
<keyword evidence="8 11" id="KW-0648">Protein biosynthesis</keyword>
<keyword evidence="7 11" id="KW-0067">ATP-binding</keyword>
<evidence type="ECO:0000256" key="1">
    <source>
        <dbReference type="ARBA" id="ARBA00004496"/>
    </source>
</evidence>
<dbReference type="InterPro" id="IPR041715">
    <property type="entry name" value="HisRS-like_core"/>
</dbReference>
<dbReference type="InterPro" id="IPR004516">
    <property type="entry name" value="HisRS/HisZ"/>
</dbReference>
<dbReference type="PROSITE" id="PS50862">
    <property type="entry name" value="AA_TRNA_LIGASE_II"/>
    <property type="match status" value="1"/>
</dbReference>
<sequence length="435" mass="50234">MNYRKLKGTVDILPEESAKWQAIENQARNILHNYQFKEIRSPLFEQFELFARGVGETSDIVSKEMYDFKDKGDRHLALRPEGTAGIVRAYVENKLYAPEYHKPMKLYYIGSMFRYERPQSGRQRQFNQLGVEVFGSKNPAVDVETMALAMDIFKSFNIKDLKLVINSLGDADSRLKYREALINYLEPHFENLSKDSKERLYKNPLRVLDSKNEKDKAIVADAPSILDFLNQESKEHFEAVKTMLEELSIPYEIDKNMVRGLDYYNDTIFEVMTTHKKFGSNATICAGGRYDGLVEEVGGPSTKAFGFGFGLERLILLLDLMDYTYPSGPTLDAYVVTIGEKVNVAATRLTQYLRQNNMSVEREFLDRKPGKQFKTADKWHANYVFTMGEEELAKNKVTIKNLKNGRQENIDLTDFYADFERTFSEVKNKLKNKDE</sequence>
<dbReference type="InterPro" id="IPR036621">
    <property type="entry name" value="Anticodon-bd_dom_sf"/>
</dbReference>
<dbReference type="STRING" id="1130080.SAMN04488113_101133"/>
<feature type="binding site" evidence="12">
    <location>
        <begin position="81"/>
        <end position="83"/>
    </location>
    <ligand>
        <name>L-histidine</name>
        <dbReference type="ChEBI" id="CHEBI:57595"/>
    </ligand>
</feature>
<dbReference type="FunFam" id="3.30.930.10:FF:000005">
    <property type="entry name" value="Histidine--tRNA ligase"/>
    <property type="match status" value="1"/>
</dbReference>
<dbReference type="SUPFAM" id="SSF55681">
    <property type="entry name" value="Class II aaRS and biotin synthetases"/>
    <property type="match status" value="1"/>
</dbReference>
<dbReference type="AlphaFoldDB" id="A0A1H6R0E8"/>
<keyword evidence="6 11" id="KW-0547">Nucleotide-binding</keyword>
<dbReference type="GO" id="GO:0005524">
    <property type="term" value="F:ATP binding"/>
    <property type="evidence" value="ECO:0007669"/>
    <property type="project" value="UniProtKB-UniRule"/>
</dbReference>
<dbReference type="GO" id="GO:0004821">
    <property type="term" value="F:histidine-tRNA ligase activity"/>
    <property type="evidence" value="ECO:0007669"/>
    <property type="project" value="UniProtKB-UniRule"/>
</dbReference>
<evidence type="ECO:0000256" key="7">
    <source>
        <dbReference type="ARBA" id="ARBA00022840"/>
    </source>
</evidence>
<evidence type="ECO:0000256" key="10">
    <source>
        <dbReference type="ARBA" id="ARBA00047639"/>
    </source>
</evidence>
<dbReference type="RefSeq" id="WP_091631894.1">
    <property type="nucleotide sequence ID" value="NZ_FNYW01000001.1"/>
</dbReference>
<dbReference type="PANTHER" id="PTHR43707">
    <property type="entry name" value="HISTIDYL-TRNA SYNTHETASE"/>
    <property type="match status" value="1"/>
</dbReference>
<evidence type="ECO:0000313" key="15">
    <source>
        <dbReference type="Proteomes" id="UP000198564"/>
    </source>
</evidence>
<dbReference type="InterPro" id="IPR004154">
    <property type="entry name" value="Anticodon-bd"/>
</dbReference>
<dbReference type="GO" id="GO:0016740">
    <property type="term" value="F:transferase activity"/>
    <property type="evidence" value="ECO:0007669"/>
    <property type="project" value="UniProtKB-ARBA"/>
</dbReference>
<dbReference type="Gene3D" id="3.30.930.10">
    <property type="entry name" value="Bira Bifunctional Protein, Domain 2"/>
    <property type="match status" value="1"/>
</dbReference>
<feature type="binding site" evidence="12">
    <location>
        <begin position="263"/>
        <end position="264"/>
    </location>
    <ligand>
        <name>L-histidine</name>
        <dbReference type="ChEBI" id="CHEBI:57595"/>
    </ligand>
</feature>
<protein>
    <recommendedName>
        <fullName evidence="11">Histidine--tRNA ligase</fullName>
        <ecNumber evidence="11">6.1.1.21</ecNumber>
    </recommendedName>
    <alternativeName>
        <fullName evidence="11">Histidyl-tRNA synthetase</fullName>
        <shortName evidence="11">HisRS</shortName>
    </alternativeName>
</protein>
<evidence type="ECO:0000259" key="13">
    <source>
        <dbReference type="PROSITE" id="PS50862"/>
    </source>
</evidence>
<dbReference type="InterPro" id="IPR045864">
    <property type="entry name" value="aa-tRNA-synth_II/BPL/LPL"/>
</dbReference>
<dbReference type="NCBIfam" id="TIGR00442">
    <property type="entry name" value="hisS"/>
    <property type="match status" value="1"/>
</dbReference>
<keyword evidence="5 11" id="KW-0436">Ligase</keyword>
<dbReference type="InterPro" id="IPR015807">
    <property type="entry name" value="His-tRNA-ligase"/>
</dbReference>
<evidence type="ECO:0000256" key="11">
    <source>
        <dbReference type="HAMAP-Rule" id="MF_00127"/>
    </source>
</evidence>
<evidence type="ECO:0000256" key="3">
    <source>
        <dbReference type="ARBA" id="ARBA00011738"/>
    </source>
</evidence>
<evidence type="ECO:0000256" key="12">
    <source>
        <dbReference type="PIRSR" id="PIRSR001549-1"/>
    </source>
</evidence>
<evidence type="ECO:0000256" key="2">
    <source>
        <dbReference type="ARBA" id="ARBA00008226"/>
    </source>
</evidence>
<evidence type="ECO:0000256" key="6">
    <source>
        <dbReference type="ARBA" id="ARBA00022741"/>
    </source>
</evidence>
<comment type="similarity">
    <text evidence="2 11">Belongs to the class-II aminoacyl-tRNA synthetase family.</text>
</comment>
<dbReference type="HAMAP" id="MF_00127">
    <property type="entry name" value="His_tRNA_synth"/>
    <property type="match status" value="1"/>
</dbReference>
<dbReference type="Pfam" id="PF03129">
    <property type="entry name" value="HGTP_anticodon"/>
    <property type="match status" value="1"/>
</dbReference>